<sequence length="185" mass="20584">MYAGIDVGKKVCKMAILGEELIYVGNYDKEKLKGVFAAGIDAPLSLPPRGTLRECERKLLNLGIRLFPSGAPFFREIALIGMAIAEELRALGIRVFEVYPYATRVIMGIAPKAKKRSKNGLEKLRLAVSQFFTIPELSHDEIDAVLSAMTVKEFIEGRGLVLDGDGEIVVPRKRFNTSEGWRRDE</sequence>
<organism evidence="1">
    <name type="scientific">Archaeoglobus fulgidus</name>
    <dbReference type="NCBI Taxonomy" id="2234"/>
    <lineage>
        <taxon>Archaea</taxon>
        <taxon>Methanobacteriati</taxon>
        <taxon>Methanobacteriota</taxon>
        <taxon>Archaeoglobi</taxon>
        <taxon>Archaeoglobales</taxon>
        <taxon>Archaeoglobaceae</taxon>
        <taxon>Archaeoglobus</taxon>
    </lineage>
</organism>
<reference evidence="1" key="1">
    <citation type="journal article" date="2020" name="mSystems">
        <title>Genome- and Community-Level Interaction Insights into Carbon Utilization and Element Cycling Functions of Hydrothermarchaeota in Hydrothermal Sediment.</title>
        <authorList>
            <person name="Zhou Z."/>
            <person name="Liu Y."/>
            <person name="Xu W."/>
            <person name="Pan J."/>
            <person name="Luo Z.H."/>
            <person name="Li M."/>
        </authorList>
    </citation>
    <scope>NUCLEOTIDE SEQUENCE [LARGE SCALE GENOMIC DNA]</scope>
    <source>
        <strain evidence="1">SpSt-587</strain>
    </source>
</reference>
<name>A0A7J3M3Q5_ARCFL</name>
<accession>A0A7J3M3Q5</accession>
<dbReference type="PIRSF" id="PIRSF024051">
    <property type="entry name" value="DUF429"/>
    <property type="match status" value="1"/>
</dbReference>
<dbReference type="AlphaFoldDB" id="A0A7J3M3Q5"/>
<protein>
    <submittedName>
        <fullName evidence="1">DUF429 domain-containing protein</fullName>
    </submittedName>
</protein>
<comment type="caution">
    <text evidence="1">The sequence shown here is derived from an EMBL/GenBank/DDBJ whole genome shotgun (WGS) entry which is preliminary data.</text>
</comment>
<dbReference type="InterPro" id="IPR018036">
    <property type="entry name" value="DUF429_subgr"/>
</dbReference>
<dbReference type="EMBL" id="DSYZ01000089">
    <property type="protein sequence ID" value="HGT82965.1"/>
    <property type="molecule type" value="Genomic_DNA"/>
</dbReference>
<gene>
    <name evidence="1" type="ORF">ENT52_04480</name>
</gene>
<proteinExistence type="predicted"/>
<evidence type="ECO:0000313" key="1">
    <source>
        <dbReference type="EMBL" id="HGT82965.1"/>
    </source>
</evidence>